<reference evidence="1" key="1">
    <citation type="submission" date="2022-10" db="EMBL/GenBank/DDBJ databases">
        <title>The complete genomes of actinobacterial strains from the NBC collection.</title>
        <authorList>
            <person name="Joergensen T.S."/>
            <person name="Alvarez Arevalo M."/>
            <person name="Sterndorff E.B."/>
            <person name="Faurdal D."/>
            <person name="Vuksanovic O."/>
            <person name="Mourched A.-S."/>
            <person name="Charusanti P."/>
            <person name="Shaw S."/>
            <person name="Blin K."/>
            <person name="Weber T."/>
        </authorList>
    </citation>
    <scope>NUCLEOTIDE SEQUENCE</scope>
    <source>
        <strain evidence="1">NBC 00180</strain>
    </source>
</reference>
<gene>
    <name evidence="1" type="ORF">OG477_37925</name>
</gene>
<sequence>MVAEFGEPSALFGGSNPLYGKTLGYLTGDTARPIVHFHLWNGGPNGDEPSWPPAHEEPLLFAVRFGDGPFRETFTFTPEGRRLRPAAEGWC</sequence>
<dbReference type="EMBL" id="CP108140">
    <property type="protein sequence ID" value="WTP90779.1"/>
    <property type="molecule type" value="Genomic_DNA"/>
</dbReference>
<name>A0AAU1I7L4_9ACTN</name>
<proteinExistence type="predicted"/>
<protein>
    <submittedName>
        <fullName evidence="1">Uncharacterized protein</fullName>
    </submittedName>
</protein>
<organism evidence="1">
    <name type="scientific">Streptomyces sp. NBC_00180</name>
    <dbReference type="NCBI Taxonomy" id="2903632"/>
    <lineage>
        <taxon>Bacteria</taxon>
        <taxon>Bacillati</taxon>
        <taxon>Actinomycetota</taxon>
        <taxon>Actinomycetes</taxon>
        <taxon>Kitasatosporales</taxon>
        <taxon>Streptomycetaceae</taxon>
        <taxon>Streptomyces</taxon>
    </lineage>
</organism>
<dbReference type="AlphaFoldDB" id="A0AAU1I7L4"/>
<evidence type="ECO:0000313" key="1">
    <source>
        <dbReference type="EMBL" id="WTP90779.1"/>
    </source>
</evidence>
<accession>A0AAU1I7L4</accession>